<evidence type="ECO:0000256" key="1">
    <source>
        <dbReference type="ARBA" id="ARBA00005636"/>
    </source>
</evidence>
<evidence type="ECO:0000313" key="7">
    <source>
        <dbReference type="EMBL" id="EQD51436.1"/>
    </source>
</evidence>
<evidence type="ECO:0000256" key="4">
    <source>
        <dbReference type="SAM" id="MobiDB-lite"/>
    </source>
</evidence>
<dbReference type="InterPro" id="IPR014722">
    <property type="entry name" value="Rib_uL2_dom2"/>
</dbReference>
<gene>
    <name evidence="7" type="ORF">B1B_11019</name>
</gene>
<dbReference type="Gene3D" id="2.40.50.140">
    <property type="entry name" value="Nucleic acid-binding proteins"/>
    <property type="match status" value="1"/>
</dbReference>
<dbReference type="EMBL" id="AUZY01007123">
    <property type="protein sequence ID" value="EQD51436.1"/>
    <property type="molecule type" value="Genomic_DNA"/>
</dbReference>
<proteinExistence type="inferred from homology"/>
<evidence type="ECO:0000256" key="3">
    <source>
        <dbReference type="ARBA" id="ARBA00023274"/>
    </source>
</evidence>
<name>T0ZT61_9ZZZZ</name>
<reference evidence="7" key="1">
    <citation type="submission" date="2013-08" db="EMBL/GenBank/DDBJ databases">
        <authorList>
            <person name="Mendez C."/>
            <person name="Richter M."/>
            <person name="Ferrer M."/>
            <person name="Sanchez J."/>
        </authorList>
    </citation>
    <scope>NUCLEOTIDE SEQUENCE</scope>
</reference>
<keyword evidence="2 7" id="KW-0689">Ribosomal protein</keyword>
<sequence>MGKRIISRRRGAGTPTYRSPSHRHHGPIYHPSPSVVGEGTVVGIVHAPGRSAPVAEISTPSGDIIRTIASAGIATGDAISLHRGPVTHGALLSLGEIPDGTLVCNLEVKPFDGGRLVRAAGTSALVTAHAGKLVTVQLPSGAYKQFLTTCRAQVGGRGRRRST</sequence>
<dbReference type="SUPFAM" id="SSF50104">
    <property type="entry name" value="Translation proteins SH3-like domain"/>
    <property type="match status" value="1"/>
</dbReference>
<feature type="domain" description="Large ribosomal subunit protein uL2 RNA-binding" evidence="6">
    <location>
        <begin position="11"/>
        <end position="81"/>
    </location>
</feature>
<evidence type="ECO:0000259" key="5">
    <source>
        <dbReference type="SMART" id="SM01382"/>
    </source>
</evidence>
<organism evidence="7">
    <name type="scientific">mine drainage metagenome</name>
    <dbReference type="NCBI Taxonomy" id="410659"/>
    <lineage>
        <taxon>unclassified sequences</taxon>
        <taxon>metagenomes</taxon>
        <taxon>ecological metagenomes</taxon>
    </lineage>
</organism>
<dbReference type="SMART" id="SM01383">
    <property type="entry name" value="Ribosomal_L2"/>
    <property type="match status" value="1"/>
</dbReference>
<feature type="domain" description="Large ribosomal subunit protein uL2 C-terminal" evidence="5">
    <location>
        <begin position="86"/>
        <end position="163"/>
    </location>
</feature>
<accession>T0ZT61</accession>
<dbReference type="GO" id="GO:0003735">
    <property type="term" value="F:structural constituent of ribosome"/>
    <property type="evidence" value="ECO:0007669"/>
    <property type="project" value="InterPro"/>
</dbReference>
<dbReference type="Pfam" id="PF03947">
    <property type="entry name" value="Ribosomal_L2_C"/>
    <property type="match status" value="1"/>
</dbReference>
<dbReference type="InterPro" id="IPR012340">
    <property type="entry name" value="NA-bd_OB-fold"/>
</dbReference>
<dbReference type="GO" id="GO:0002181">
    <property type="term" value="P:cytoplasmic translation"/>
    <property type="evidence" value="ECO:0007669"/>
    <property type="project" value="TreeGrafter"/>
</dbReference>
<dbReference type="PANTHER" id="PTHR13691:SF16">
    <property type="entry name" value="LARGE RIBOSOMAL SUBUNIT PROTEIN UL2"/>
    <property type="match status" value="1"/>
</dbReference>
<dbReference type="InterPro" id="IPR008991">
    <property type="entry name" value="Translation_prot_SH3-like_sf"/>
</dbReference>
<feature type="compositionally biased region" description="Basic residues" evidence="4">
    <location>
        <begin position="1"/>
        <end position="11"/>
    </location>
</feature>
<dbReference type="InterPro" id="IPR022669">
    <property type="entry name" value="Ribosomal_uL2_C"/>
</dbReference>
<dbReference type="GO" id="GO:0003723">
    <property type="term" value="F:RNA binding"/>
    <property type="evidence" value="ECO:0007669"/>
    <property type="project" value="TreeGrafter"/>
</dbReference>
<reference evidence="7" key="2">
    <citation type="journal article" date="2014" name="ISME J.">
        <title>Microbial stratification in low pH oxic and suboxic macroscopic growths along an acid mine drainage.</title>
        <authorList>
            <person name="Mendez-Garcia C."/>
            <person name="Mesa V."/>
            <person name="Sprenger R.R."/>
            <person name="Richter M."/>
            <person name="Diez M.S."/>
            <person name="Solano J."/>
            <person name="Bargiela R."/>
            <person name="Golyshina O.V."/>
            <person name="Manteca A."/>
            <person name="Ramos J.L."/>
            <person name="Gallego J.R."/>
            <person name="Llorente I."/>
            <person name="Martins Dos Santos V.A."/>
            <person name="Jensen O.N."/>
            <person name="Pelaez A.I."/>
            <person name="Sanchez J."/>
            <person name="Ferrer M."/>
        </authorList>
    </citation>
    <scope>NUCLEOTIDE SEQUENCE</scope>
</reference>
<comment type="caution">
    <text evidence="7">The sequence shown here is derived from an EMBL/GenBank/DDBJ whole genome shotgun (WGS) entry which is preliminary data.</text>
</comment>
<dbReference type="SUPFAM" id="SSF50249">
    <property type="entry name" value="Nucleic acid-binding proteins"/>
    <property type="match status" value="1"/>
</dbReference>
<dbReference type="InterPro" id="IPR022666">
    <property type="entry name" value="Ribosomal_uL2_RNA-bd_dom"/>
</dbReference>
<feature type="region of interest" description="Disordered" evidence="4">
    <location>
        <begin position="1"/>
        <end position="31"/>
    </location>
</feature>
<keyword evidence="3" id="KW-0687">Ribonucleoprotein</keyword>
<dbReference type="PANTHER" id="PTHR13691">
    <property type="entry name" value="RIBOSOMAL PROTEIN L2"/>
    <property type="match status" value="1"/>
</dbReference>
<dbReference type="GO" id="GO:0022625">
    <property type="term" value="C:cytosolic large ribosomal subunit"/>
    <property type="evidence" value="ECO:0007669"/>
    <property type="project" value="TreeGrafter"/>
</dbReference>
<dbReference type="InterPro" id="IPR002171">
    <property type="entry name" value="Ribosomal_uL2"/>
</dbReference>
<dbReference type="AlphaFoldDB" id="T0ZT61"/>
<evidence type="ECO:0000259" key="6">
    <source>
        <dbReference type="SMART" id="SM01383"/>
    </source>
</evidence>
<evidence type="ECO:0000256" key="2">
    <source>
        <dbReference type="ARBA" id="ARBA00022980"/>
    </source>
</evidence>
<comment type="similarity">
    <text evidence="1">Belongs to the universal ribosomal protein uL2 family.</text>
</comment>
<dbReference type="SMART" id="SM01382">
    <property type="entry name" value="Ribosomal_L2_C"/>
    <property type="match status" value="1"/>
</dbReference>
<dbReference type="Gene3D" id="2.30.30.30">
    <property type="match status" value="1"/>
</dbReference>
<protein>
    <submittedName>
        <fullName evidence="7">50S ribosomal protein L2P</fullName>
    </submittedName>
</protein>